<evidence type="ECO:0000313" key="9">
    <source>
        <dbReference type="Proteomes" id="UP001302349"/>
    </source>
</evidence>
<evidence type="ECO:0000256" key="4">
    <source>
        <dbReference type="ARBA" id="ARBA00022833"/>
    </source>
</evidence>
<comment type="similarity">
    <text evidence="6">Belongs to the peptidase M48 family.</text>
</comment>
<dbReference type="InterPro" id="IPR001915">
    <property type="entry name" value="Peptidase_M48"/>
</dbReference>
<comment type="cofactor">
    <cofactor evidence="6">
        <name>Zn(2+)</name>
        <dbReference type="ChEBI" id="CHEBI:29105"/>
    </cofactor>
    <text evidence="6">Binds 1 zinc ion per subunit.</text>
</comment>
<keyword evidence="5 6" id="KW-0482">Metalloprotease</keyword>
<proteinExistence type="inferred from homology"/>
<keyword evidence="1 6" id="KW-0645">Protease</keyword>
<sequence>MKILKSFWIAGLLLAVVSCKKDDDDGGGLPVFFSLQNDIDLGKQVSDEIAANPTEYPVLDETEYAEAYAYLQGITDEILNSGKIEYRDEFAWKIHIIHDDEVLNAFATPGGYIYVYTGLIKYLDQEDDLAGVMGHELAHADRRHSMQQMQKAYGLQLVLNVILGQNPSKLAEIAGAVAGNATTLAFSRDNESEADEYSVIYLAEGKYACNGAYSFFQKLLDSNQAGKTPKFLSTHPDPASRVEDINAKATELGCDTTPLAPASYEDFKNSLPE</sequence>
<feature type="domain" description="Peptidase M48" evidence="7">
    <location>
        <begin position="69"/>
        <end position="247"/>
    </location>
</feature>
<evidence type="ECO:0000259" key="7">
    <source>
        <dbReference type="Pfam" id="PF01435"/>
    </source>
</evidence>
<reference evidence="8 9" key="1">
    <citation type="journal article" date="2023" name="Microbiol. Resour. Announc.">
        <title>Complete Genome Sequence of Imperialibacter roseus strain P4T.</title>
        <authorList>
            <person name="Tizabi D.R."/>
            <person name="Bachvaroff T."/>
            <person name="Hill R.T."/>
        </authorList>
    </citation>
    <scope>NUCLEOTIDE SEQUENCE [LARGE SCALE GENOMIC DNA]</scope>
    <source>
        <strain evidence="8 9">P4T</strain>
    </source>
</reference>
<dbReference type="InterPro" id="IPR051156">
    <property type="entry name" value="Mito/Outer_Membr_Metalloprot"/>
</dbReference>
<keyword evidence="3 6" id="KW-0378">Hydrolase</keyword>
<dbReference type="Pfam" id="PF01435">
    <property type="entry name" value="Peptidase_M48"/>
    <property type="match status" value="1"/>
</dbReference>
<evidence type="ECO:0000256" key="6">
    <source>
        <dbReference type="RuleBase" id="RU003983"/>
    </source>
</evidence>
<keyword evidence="4 6" id="KW-0862">Zinc</keyword>
<dbReference type="EC" id="3.4.24.-" evidence="8"/>
<dbReference type="Proteomes" id="UP001302349">
    <property type="component" value="Chromosome"/>
</dbReference>
<dbReference type="PANTHER" id="PTHR22726:SF1">
    <property type="entry name" value="METALLOENDOPEPTIDASE OMA1, MITOCHONDRIAL"/>
    <property type="match status" value="1"/>
</dbReference>
<evidence type="ECO:0000256" key="1">
    <source>
        <dbReference type="ARBA" id="ARBA00022670"/>
    </source>
</evidence>
<protein>
    <submittedName>
        <fullName evidence="8">M48 family metalloprotease</fullName>
        <ecNumber evidence="8">3.4.24.-</ecNumber>
    </submittedName>
</protein>
<evidence type="ECO:0000256" key="2">
    <source>
        <dbReference type="ARBA" id="ARBA00022723"/>
    </source>
</evidence>
<evidence type="ECO:0000313" key="8">
    <source>
        <dbReference type="EMBL" id="WOK09719.1"/>
    </source>
</evidence>
<dbReference type="Gene3D" id="3.30.2010.10">
    <property type="entry name" value="Metalloproteases ('zincins'), catalytic domain"/>
    <property type="match status" value="1"/>
</dbReference>
<organism evidence="8 9">
    <name type="scientific">Imperialibacter roseus</name>
    <dbReference type="NCBI Taxonomy" id="1324217"/>
    <lineage>
        <taxon>Bacteria</taxon>
        <taxon>Pseudomonadati</taxon>
        <taxon>Bacteroidota</taxon>
        <taxon>Cytophagia</taxon>
        <taxon>Cytophagales</taxon>
        <taxon>Flammeovirgaceae</taxon>
        <taxon>Imperialibacter</taxon>
    </lineage>
</organism>
<dbReference type="PANTHER" id="PTHR22726">
    <property type="entry name" value="METALLOENDOPEPTIDASE OMA1"/>
    <property type="match status" value="1"/>
</dbReference>
<name>A0ABZ0J017_9BACT</name>
<accession>A0ABZ0J017</accession>
<keyword evidence="2" id="KW-0479">Metal-binding</keyword>
<dbReference type="GO" id="GO:0008237">
    <property type="term" value="F:metallopeptidase activity"/>
    <property type="evidence" value="ECO:0007669"/>
    <property type="project" value="UniProtKB-KW"/>
</dbReference>
<gene>
    <name evidence="8" type="ORF">RT717_13835</name>
</gene>
<keyword evidence="9" id="KW-1185">Reference proteome</keyword>
<evidence type="ECO:0000256" key="3">
    <source>
        <dbReference type="ARBA" id="ARBA00022801"/>
    </source>
</evidence>
<dbReference type="RefSeq" id="WP_317492326.1">
    <property type="nucleotide sequence ID" value="NZ_CP136051.1"/>
</dbReference>
<dbReference type="EMBL" id="CP136051">
    <property type="protein sequence ID" value="WOK09719.1"/>
    <property type="molecule type" value="Genomic_DNA"/>
</dbReference>
<evidence type="ECO:0000256" key="5">
    <source>
        <dbReference type="ARBA" id="ARBA00023049"/>
    </source>
</evidence>
<dbReference type="PROSITE" id="PS51257">
    <property type="entry name" value="PROKAR_LIPOPROTEIN"/>
    <property type="match status" value="1"/>
</dbReference>